<dbReference type="EMBL" id="JBHMQV010000001">
    <property type="protein sequence ID" value="MFC0842178.1"/>
    <property type="molecule type" value="Genomic_DNA"/>
</dbReference>
<organism evidence="1 2">
    <name type="scientific">Streptomyces noboritoensis</name>
    <dbReference type="NCBI Taxonomy" id="67337"/>
    <lineage>
        <taxon>Bacteria</taxon>
        <taxon>Bacillati</taxon>
        <taxon>Actinomycetota</taxon>
        <taxon>Actinomycetes</taxon>
        <taxon>Kitasatosporales</taxon>
        <taxon>Streptomycetaceae</taxon>
        <taxon>Streptomyces</taxon>
    </lineage>
</organism>
<dbReference type="RefSeq" id="WP_394316070.1">
    <property type="nucleotide sequence ID" value="NZ_JBHMQV010000001.1"/>
</dbReference>
<dbReference type="Proteomes" id="UP001589887">
    <property type="component" value="Unassembled WGS sequence"/>
</dbReference>
<evidence type="ECO:0000313" key="1">
    <source>
        <dbReference type="EMBL" id="MFC0842178.1"/>
    </source>
</evidence>
<name>A0ABV6T8R7_9ACTN</name>
<evidence type="ECO:0000313" key="2">
    <source>
        <dbReference type="Proteomes" id="UP001589887"/>
    </source>
</evidence>
<accession>A0ABV6T8R7</accession>
<comment type="caution">
    <text evidence="1">The sequence shown here is derived from an EMBL/GenBank/DDBJ whole genome shotgun (WGS) entry which is preliminary data.</text>
</comment>
<gene>
    <name evidence="1" type="ORF">ACFH04_00255</name>
</gene>
<keyword evidence="2" id="KW-1185">Reference proteome</keyword>
<proteinExistence type="predicted"/>
<sequence length="98" mass="10123">MTNGSAAWSRTRGSPGCYAGEATALSPIEQLTDRYATGRARIAWQQLAPMTALEAFSAVQADPEAGPEAIAAALTLLPELHGALDAAAADRKARADQA</sequence>
<reference evidence="1 2" key="1">
    <citation type="submission" date="2024-09" db="EMBL/GenBank/DDBJ databases">
        <authorList>
            <person name="Sun Q."/>
            <person name="Mori K."/>
        </authorList>
    </citation>
    <scope>NUCLEOTIDE SEQUENCE [LARGE SCALE GENOMIC DNA]</scope>
    <source>
        <strain evidence="1 2">JCM 4557</strain>
    </source>
</reference>
<protein>
    <submittedName>
        <fullName evidence="1">Uncharacterized protein</fullName>
    </submittedName>
</protein>